<protein>
    <submittedName>
        <fullName evidence="2">Uncharacterized protein</fullName>
    </submittedName>
</protein>
<sequence>MIYYYIDPILSSEECEISESTLKNPDHYTLDSRVTKLVHSSKPSDVALFCSQFRNDMKTKGKKENVILHNQSIAKYNENDIIEIIHSLNVAENNFLLEKELYSVVNYFLMKEICPKKMENIEIPYLYRFRTDYSFRLNVERILKKYRPLKFNLSNIFVDKRDVGVQSPKRQPTFHKNNKKYNKDVNDGISPTMVKSQKDSNAVLKKKQNKQEYSDMQRMFFLSESDIDNDINDNIQELRNNEYESDNTEIFDIRLDSKNTYNKIFDYDNYSSNSASRVEYINLYSEKENGNNNPHLTKREHHKHKNHKHNSHISKNQTHQHNHNKSQYSDGGELIEIKQEYSSELKLSKKKSKTTSYRLRKQFKSDY</sequence>
<feature type="region of interest" description="Disordered" evidence="1">
    <location>
        <begin position="288"/>
        <end position="334"/>
    </location>
</feature>
<accession>A0ABR2L901</accession>
<gene>
    <name evidence="2" type="ORF">M9Y10_001782</name>
</gene>
<keyword evidence="3" id="KW-1185">Reference proteome</keyword>
<comment type="caution">
    <text evidence="2">The sequence shown here is derived from an EMBL/GenBank/DDBJ whole genome shotgun (WGS) entry which is preliminary data.</text>
</comment>
<organism evidence="2 3">
    <name type="scientific">Tritrichomonas musculus</name>
    <dbReference type="NCBI Taxonomy" id="1915356"/>
    <lineage>
        <taxon>Eukaryota</taxon>
        <taxon>Metamonada</taxon>
        <taxon>Parabasalia</taxon>
        <taxon>Tritrichomonadida</taxon>
        <taxon>Tritrichomonadidae</taxon>
        <taxon>Tritrichomonas</taxon>
    </lineage>
</organism>
<reference evidence="2 3" key="1">
    <citation type="submission" date="2024-04" db="EMBL/GenBank/DDBJ databases">
        <title>Tritrichomonas musculus Genome.</title>
        <authorList>
            <person name="Alves-Ferreira E."/>
            <person name="Grigg M."/>
            <person name="Lorenzi H."/>
            <person name="Galac M."/>
        </authorList>
    </citation>
    <scope>NUCLEOTIDE SEQUENCE [LARGE SCALE GENOMIC DNA]</scope>
    <source>
        <strain evidence="2 3">EAF2021</strain>
    </source>
</reference>
<dbReference type="Proteomes" id="UP001470230">
    <property type="component" value="Unassembled WGS sequence"/>
</dbReference>
<feature type="compositionally biased region" description="Basic residues" evidence="1">
    <location>
        <begin position="296"/>
        <end position="324"/>
    </location>
</feature>
<feature type="region of interest" description="Disordered" evidence="1">
    <location>
        <begin position="168"/>
        <end position="199"/>
    </location>
</feature>
<proteinExistence type="predicted"/>
<evidence type="ECO:0000256" key="1">
    <source>
        <dbReference type="SAM" id="MobiDB-lite"/>
    </source>
</evidence>
<evidence type="ECO:0000313" key="2">
    <source>
        <dbReference type="EMBL" id="KAK8899466.1"/>
    </source>
</evidence>
<name>A0ABR2L901_9EUKA</name>
<dbReference type="EMBL" id="JAPFFF010000001">
    <property type="protein sequence ID" value="KAK8899466.1"/>
    <property type="molecule type" value="Genomic_DNA"/>
</dbReference>
<evidence type="ECO:0000313" key="3">
    <source>
        <dbReference type="Proteomes" id="UP001470230"/>
    </source>
</evidence>